<evidence type="ECO:0000313" key="4">
    <source>
        <dbReference type="EMBL" id="UUX92976.1"/>
    </source>
</evidence>
<dbReference type="SUPFAM" id="SSF52540">
    <property type="entry name" value="P-loop containing nucleoside triphosphate hydrolases"/>
    <property type="match status" value="2"/>
</dbReference>
<dbReference type="GO" id="GO:0006281">
    <property type="term" value="P:DNA repair"/>
    <property type="evidence" value="ECO:0007669"/>
    <property type="project" value="TreeGrafter"/>
</dbReference>
<dbReference type="PANTHER" id="PTHR45766">
    <property type="entry name" value="DNA ANNEALING HELICASE AND ENDONUCLEASE ZRANB3 FAMILY MEMBER"/>
    <property type="match status" value="1"/>
</dbReference>
<accession>A0A9E7PQI1</accession>
<feature type="domain" description="Helicase C-terminal" evidence="3">
    <location>
        <begin position="671"/>
        <end position="862"/>
    </location>
</feature>
<dbReference type="Pfam" id="PF00271">
    <property type="entry name" value="Helicase_C"/>
    <property type="match status" value="1"/>
</dbReference>
<dbReference type="CDD" id="cd18793">
    <property type="entry name" value="SF2_C_SNF"/>
    <property type="match status" value="1"/>
</dbReference>
<dbReference type="EMBL" id="CP096115">
    <property type="protein sequence ID" value="UUX92976.1"/>
    <property type="molecule type" value="Genomic_DNA"/>
</dbReference>
<dbReference type="GO" id="GO:0140097">
    <property type="term" value="F:catalytic activity, acting on DNA"/>
    <property type="evidence" value="ECO:0007669"/>
    <property type="project" value="UniProtKB-ARBA"/>
</dbReference>
<gene>
    <name evidence="4" type="ORF">L6E24_02290</name>
</gene>
<dbReference type="Pfam" id="PF04851">
    <property type="entry name" value="ResIII"/>
    <property type="match status" value="1"/>
</dbReference>
<proteinExistence type="predicted"/>
<dbReference type="InterPro" id="IPR001650">
    <property type="entry name" value="Helicase_C-like"/>
</dbReference>
<dbReference type="PANTHER" id="PTHR45766:SF6">
    <property type="entry name" value="SWI_SNF-RELATED MATRIX-ASSOCIATED ACTIN-DEPENDENT REGULATOR OF CHROMATIN SUBFAMILY A-LIKE PROTEIN 1"/>
    <property type="match status" value="1"/>
</dbReference>
<dbReference type="InterPro" id="IPR014001">
    <property type="entry name" value="Helicase_ATP-bd"/>
</dbReference>
<dbReference type="Gene3D" id="3.40.50.300">
    <property type="entry name" value="P-loop containing nucleotide triphosphate hydrolases"/>
    <property type="match status" value="1"/>
</dbReference>
<dbReference type="KEGG" id="mend:L6E24_02290"/>
<dbReference type="InterPro" id="IPR038718">
    <property type="entry name" value="SNF2-like_sf"/>
</dbReference>
<dbReference type="RefSeq" id="WP_257743118.1">
    <property type="nucleotide sequence ID" value="NZ_CP096115.1"/>
</dbReference>
<evidence type="ECO:0000259" key="2">
    <source>
        <dbReference type="PROSITE" id="PS51192"/>
    </source>
</evidence>
<dbReference type="GO" id="GO:0005524">
    <property type="term" value="F:ATP binding"/>
    <property type="evidence" value="ECO:0007669"/>
    <property type="project" value="InterPro"/>
</dbReference>
<dbReference type="GO" id="GO:0120545">
    <property type="term" value="F:nucleic acid conformation isomerase activity"/>
    <property type="evidence" value="ECO:0007669"/>
    <property type="project" value="UniProtKB-ARBA"/>
</dbReference>
<name>A0A9E7PQI1_9EURY</name>
<keyword evidence="5" id="KW-1185">Reference proteome</keyword>
<dbReference type="GO" id="GO:0031297">
    <property type="term" value="P:replication fork processing"/>
    <property type="evidence" value="ECO:0007669"/>
    <property type="project" value="TreeGrafter"/>
</dbReference>
<evidence type="ECO:0000313" key="5">
    <source>
        <dbReference type="Proteomes" id="UP001060368"/>
    </source>
</evidence>
<dbReference type="PROSITE" id="PS51194">
    <property type="entry name" value="HELICASE_CTER"/>
    <property type="match status" value="1"/>
</dbReference>
<dbReference type="GO" id="GO:0003677">
    <property type="term" value="F:DNA binding"/>
    <property type="evidence" value="ECO:0007669"/>
    <property type="project" value="InterPro"/>
</dbReference>
<dbReference type="AlphaFoldDB" id="A0A9E7PQI1"/>
<dbReference type="SMART" id="SM00490">
    <property type="entry name" value="HELICc"/>
    <property type="match status" value="1"/>
</dbReference>
<dbReference type="InterPro" id="IPR006935">
    <property type="entry name" value="Helicase/UvrB_N"/>
</dbReference>
<dbReference type="Gene3D" id="3.40.50.10810">
    <property type="entry name" value="Tandem AAA-ATPase domain"/>
    <property type="match status" value="1"/>
</dbReference>
<keyword evidence="1" id="KW-0378">Hydrolase</keyword>
<dbReference type="GeneID" id="74306487"/>
<evidence type="ECO:0000259" key="3">
    <source>
        <dbReference type="PROSITE" id="PS51194"/>
    </source>
</evidence>
<reference evidence="4" key="1">
    <citation type="submission" date="2022-04" db="EMBL/GenBank/DDBJ databases">
        <title>Complete genome of Methanoplanus endosymbiosus DSM 3599.</title>
        <authorList>
            <person name="Chen S.-C."/>
            <person name="You Y.-T."/>
            <person name="Zhou Y.-Z."/>
            <person name="Lai M.-C."/>
        </authorList>
    </citation>
    <scope>NUCLEOTIDE SEQUENCE</scope>
    <source>
        <strain evidence="4">DSM 3599</strain>
    </source>
</reference>
<dbReference type="InterPro" id="IPR027417">
    <property type="entry name" value="P-loop_NTPase"/>
</dbReference>
<dbReference type="SMART" id="SM00487">
    <property type="entry name" value="DEXDc"/>
    <property type="match status" value="1"/>
</dbReference>
<dbReference type="GO" id="GO:0016787">
    <property type="term" value="F:hydrolase activity"/>
    <property type="evidence" value="ECO:0007669"/>
    <property type="project" value="UniProtKB-KW"/>
</dbReference>
<evidence type="ECO:0000256" key="1">
    <source>
        <dbReference type="ARBA" id="ARBA00022801"/>
    </source>
</evidence>
<organism evidence="4 5">
    <name type="scientific">Methanoplanus endosymbiosus</name>
    <dbReference type="NCBI Taxonomy" id="33865"/>
    <lineage>
        <taxon>Archaea</taxon>
        <taxon>Methanobacteriati</taxon>
        <taxon>Methanobacteriota</taxon>
        <taxon>Stenosarchaea group</taxon>
        <taxon>Methanomicrobia</taxon>
        <taxon>Methanomicrobiales</taxon>
        <taxon>Methanomicrobiaceae</taxon>
        <taxon>Methanoplanus</taxon>
    </lineage>
</organism>
<dbReference type="PROSITE" id="PS51192">
    <property type="entry name" value="HELICASE_ATP_BIND_1"/>
    <property type="match status" value="1"/>
</dbReference>
<feature type="domain" description="Helicase ATP-binding" evidence="2">
    <location>
        <begin position="258"/>
        <end position="420"/>
    </location>
</feature>
<dbReference type="Proteomes" id="UP001060368">
    <property type="component" value="Chromosome"/>
</dbReference>
<protein>
    <submittedName>
        <fullName evidence="4">SNF2-related protein</fullName>
    </submittedName>
</protein>
<sequence>MVGSISSPEQIIEIVNDALQVRENSTVNILNDKLTLTVFSELEKNLKNVREINFIIRGTNSGPKNKEMVQEFELAASPSDVLFNNYEIVKKNKLKYFHKARAMHDFIESHVNVKKVKSPEMVKGNILIIDEDIQIQGTSSLEITKSKKIKGLPQINFDTFINSSMDTDQIKRSVQSFYTLWNNRGYTSEYKEELLEGLRYIYKDYSPEFLYYFTLYSLFGDQLDSSVEHFENDSTRFKQTKIWNTLYNFQKDAVVSGIQKINKHNGCIIADSVGLGKTFEALAIIKYFEMRNDNVLVLAPAKLYDNWDSFRSPYKDNPLAGDRLNYKILSHTDLSRNKGFSRSGLDLSRIDWGSFDLLVIDESHNFRNRIESEDHVTRYQKLLRDIIHKGANTKVLLLSATPVNNSLTDLRNQISIITSDRDYAFEEDGISSVQHLLIRAQKDINEWSKTSRRNKTELLDRLPSEFYKLLEMVTISRSRKHITRYYGTENIGVFPKKLTPMIFRPEIDSESEIMQFADVNEELEGLLLCVYSPMAYILPKYKEMYRERFATKINGKRIFDHEQREAINVKLNRFNLCKRLESSVYSFGKTVERLLGRIDSHISRMSSGTGTVSDEYDLEDEEEFFLEYKYDIDVRHLDVRNYLEDLRSDKEKLERISGQVRIILDEKRDFKLHEITAFVRNKINETPYNPGNQKVLIFTAFADTANYLYDSLWPILKEEGVHTAIVTGTGSPKTTIKGANLKYNEVLARFSPRSKGRSGDTDTEIEVLVATDCISEGQNLQDCDCVINFDIQWNPVVLIQRFGRIDRLGSINPQIQMVNFFPHMDLNDYLQLEERVKRKMVAANIGSTGDEDLLTPDLNDLEFRRTQLERIQEEVVELEEMGDTISLTDLNMNGYLNELYEYVKENPDVKKVPAGVFSITKGEEKGCLFCFRHSEDLAKPKSDSSLYPYYLMYVQNSGEVYIGMHNAREALAEFRRISYGKSEPDDVLIRNFNKKTHNAEDMTRYSKLITKAISGITGAERKRAEESIFDFSGFSDEFSDSGEDDFELISFLIVE</sequence>
<dbReference type="InterPro" id="IPR049730">
    <property type="entry name" value="SNF2/RAD54-like_C"/>
</dbReference>